<dbReference type="GO" id="GO:0016787">
    <property type="term" value="F:hydrolase activity"/>
    <property type="evidence" value="ECO:0007669"/>
    <property type="project" value="InterPro"/>
</dbReference>
<dbReference type="InterPro" id="IPR004843">
    <property type="entry name" value="Calcineurin-like_PHP"/>
</dbReference>
<proteinExistence type="predicted"/>
<evidence type="ECO:0000256" key="1">
    <source>
        <dbReference type="SAM" id="Phobius"/>
    </source>
</evidence>
<evidence type="ECO:0000259" key="2">
    <source>
        <dbReference type="Pfam" id="PF00149"/>
    </source>
</evidence>
<dbReference type="PANTHER" id="PTHR31302">
    <property type="entry name" value="TRANSMEMBRANE PROTEIN WITH METALLOPHOSPHOESTERASE DOMAIN-RELATED"/>
    <property type="match status" value="1"/>
</dbReference>
<dbReference type="RefSeq" id="WP_078928098.1">
    <property type="nucleotide sequence ID" value="NZ_FUXX01000005.1"/>
</dbReference>
<gene>
    <name evidence="3" type="ORF">SAMN02745213_00527</name>
</gene>
<keyword evidence="1" id="KW-1133">Transmembrane helix</keyword>
<feature type="transmembrane region" description="Helical" evidence="1">
    <location>
        <begin position="109"/>
        <end position="128"/>
    </location>
</feature>
<dbReference type="InterPro" id="IPR029052">
    <property type="entry name" value="Metallo-depent_PP-like"/>
</dbReference>
<evidence type="ECO:0000313" key="3">
    <source>
        <dbReference type="EMBL" id="SKA58758.1"/>
    </source>
</evidence>
<dbReference type="Gene3D" id="3.60.21.10">
    <property type="match status" value="1"/>
</dbReference>
<evidence type="ECO:0000313" key="4">
    <source>
        <dbReference type="Proteomes" id="UP000242432"/>
    </source>
</evidence>
<dbReference type="AlphaFoldDB" id="A0A1T4V1K2"/>
<feature type="domain" description="Calcineurin-like phosphoesterase" evidence="2">
    <location>
        <begin position="153"/>
        <end position="321"/>
    </location>
</feature>
<dbReference type="EMBL" id="FUXX01000005">
    <property type="protein sequence ID" value="SKA58758.1"/>
    <property type="molecule type" value="Genomic_DNA"/>
</dbReference>
<dbReference type="PANTHER" id="PTHR31302:SF0">
    <property type="entry name" value="TRANSMEMBRANE PROTEIN WITH METALLOPHOSPHOESTERASE DOMAIN"/>
    <property type="match status" value="1"/>
</dbReference>
<protein>
    <recommendedName>
        <fullName evidence="2">Calcineurin-like phosphoesterase domain-containing protein</fullName>
    </recommendedName>
</protein>
<feature type="transmembrane region" description="Helical" evidence="1">
    <location>
        <begin position="6"/>
        <end position="23"/>
    </location>
</feature>
<feature type="transmembrane region" description="Helical" evidence="1">
    <location>
        <begin position="30"/>
        <end position="50"/>
    </location>
</feature>
<feature type="transmembrane region" description="Helical" evidence="1">
    <location>
        <begin position="70"/>
        <end position="88"/>
    </location>
</feature>
<keyword evidence="1" id="KW-0472">Membrane</keyword>
<dbReference type="Pfam" id="PF00149">
    <property type="entry name" value="Metallophos"/>
    <property type="match status" value="1"/>
</dbReference>
<dbReference type="InterPro" id="IPR051158">
    <property type="entry name" value="Metallophosphoesterase_sf"/>
</dbReference>
<accession>A0A1T4V1K2</accession>
<keyword evidence="4" id="KW-1185">Reference proteome</keyword>
<dbReference type="CDD" id="cd07385">
    <property type="entry name" value="MPP_YkuE_C"/>
    <property type="match status" value="1"/>
</dbReference>
<dbReference type="STRING" id="83771.SAMN02910357_02536"/>
<reference evidence="4" key="1">
    <citation type="submission" date="2017-02" db="EMBL/GenBank/DDBJ databases">
        <authorList>
            <person name="Varghese N."/>
            <person name="Submissions S."/>
        </authorList>
    </citation>
    <scope>NUCLEOTIDE SEQUENCE [LARGE SCALE GENOMIC DNA]</scope>
    <source>
        <strain evidence="4">DSM 3072</strain>
    </source>
</reference>
<organism evidence="3 4">
    <name type="scientific">Succinivibrio dextrinosolvens DSM 3072</name>
    <dbReference type="NCBI Taxonomy" id="1123324"/>
    <lineage>
        <taxon>Bacteria</taxon>
        <taxon>Pseudomonadati</taxon>
        <taxon>Pseudomonadota</taxon>
        <taxon>Gammaproteobacteria</taxon>
        <taxon>Aeromonadales</taxon>
        <taxon>Succinivibrionaceae</taxon>
        <taxon>Succinivibrio</taxon>
    </lineage>
</organism>
<dbReference type="SUPFAM" id="SSF56300">
    <property type="entry name" value="Metallo-dependent phosphatases"/>
    <property type="match status" value="1"/>
</dbReference>
<dbReference type="Proteomes" id="UP000242432">
    <property type="component" value="Unassembled WGS sequence"/>
</dbReference>
<sequence>MLAFKIFPFIQALVIILCFILPLKKVSLKYKILLAIIFGLGSLKQYIYIFSGGDMMDPKLSRYPAIFFDTIYFSSIFLFLLTLIRMIINGVYKLSRLNPGKFIIPAQSTRYAALFLLIACLIGGRAVFNGFAPPVDKFYEITVKNLPSEANDLRIVELADLHISAPTIPSEIEDIVKRVNETEPDLILIAGDFVDGTIEELDYMTKILFNLKAKYGVYAVSGNHELYSGYKNWIEYFEKGGIKFLENDGVIIRNEKDVPLLNVCGVIDISAHRFNLPEADIQKALANTDRNLPTIFMSHQPKLANQLKDKSDLTLCGHTHGGLMPGLKQIVAKVNGGYVSGLYNTGRQRVIVSNGTRIWAGAPLRLHDPSQIVYVTLKQ</sequence>
<keyword evidence="1" id="KW-0812">Transmembrane</keyword>
<name>A0A1T4V1K2_9GAMM</name>